<protein>
    <recommendedName>
        <fullName evidence="1">PKD domain-containing protein</fullName>
    </recommendedName>
</protein>
<dbReference type="STRING" id="1317122.ATO12_11075"/>
<dbReference type="AlphaFoldDB" id="A0A023BMQ9"/>
<dbReference type="RefSeq" id="WP_034247706.1">
    <property type="nucleotide sequence ID" value="NZ_AQRA01000028.1"/>
</dbReference>
<name>A0A023BMQ9_9FLAO</name>
<dbReference type="InterPro" id="IPR000601">
    <property type="entry name" value="PKD_dom"/>
</dbReference>
<sequence length="681" mass="74809">FNKSGANITGLFAGSYEYTITDQNNCTINNFGTPIEVTEPPIGIEVSEVTASHIDNIVFGGNIGVLEINIINNQGTPLFNWFKEGNPFTPPNGSTDTKLINLEAGNYSIEVTDIDGCIATLTQPIVITQPDLLEIQNTTITNVSCKDLDDGKITVNVSGGIQPYTYLWTKQGDPLFSRPDDPTIDGLQPGAYTVTITDDSNVEISSAVYNIIQPDLLDITIVSTTPVLCPGDNTGAINVVITGGTPPYTILWQDGQTTQEIQNLSVGQYNIMVQDANGCTTDKTIPVVNQDNQIQIQNASLTNVSAYEGNDGRIQLQLQGGLQPYTINWVRLSDNTNIGNTTVIDNLIADQYQVHITDANTCTIQQTYEITQPDIVDVTIKPLVCNGDCDAEIEIEVNKGNGNFTYQWNTGETTDKITGLCAGSYTVTIQGFGNKTLVRTYQITDPKPVDINLGEDRFICLGQTASFSALINDPNAAYQWTAQNGFASNLPQITVDQPGEYTVTVTNTKGCTATSSVILHQVDAQINAEFLYASQVFTNEKFVIIDVTYPIPDQIQWVMPEQASIVTQNQDLIEIYFEKPGEYDISMISKLGNCQEVFTQKVLVLQKEITEDQNQDNQNQQSGNIKEFSVYPNPSDGKFFVKVALKEQNDISIKIFNLANNTILDQKKQSGKKQYEIPFTL</sequence>
<dbReference type="eggNOG" id="COG3209">
    <property type="taxonomic scope" value="Bacteria"/>
</dbReference>
<dbReference type="OrthoDB" id="7794186at2"/>
<organism evidence="2 3">
    <name type="scientific">Aquimarina atlantica</name>
    <dbReference type="NCBI Taxonomy" id="1317122"/>
    <lineage>
        <taxon>Bacteria</taxon>
        <taxon>Pseudomonadati</taxon>
        <taxon>Bacteroidota</taxon>
        <taxon>Flavobacteriia</taxon>
        <taxon>Flavobacteriales</taxon>
        <taxon>Flavobacteriaceae</taxon>
        <taxon>Aquimarina</taxon>
    </lineage>
</organism>
<gene>
    <name evidence="2" type="ORF">ATO12_11075</name>
</gene>
<dbReference type="Gene3D" id="2.60.40.740">
    <property type="match status" value="1"/>
</dbReference>
<reference evidence="2 3" key="1">
    <citation type="submission" date="2014-04" db="EMBL/GenBank/DDBJ databases">
        <title>Aquimarina sp. 22II-S11-z7 Genome Sequencing.</title>
        <authorList>
            <person name="Lai Q."/>
        </authorList>
    </citation>
    <scope>NUCLEOTIDE SEQUENCE [LARGE SCALE GENOMIC DNA]</scope>
    <source>
        <strain evidence="2 3">22II-S11-z7</strain>
    </source>
</reference>
<keyword evidence="3" id="KW-1185">Reference proteome</keyword>
<comment type="caution">
    <text evidence="2">The sequence shown here is derived from an EMBL/GenBank/DDBJ whole genome shotgun (WGS) entry which is preliminary data.</text>
</comment>
<feature type="non-terminal residue" evidence="2">
    <location>
        <position position="681"/>
    </location>
</feature>
<feature type="non-terminal residue" evidence="2">
    <location>
        <position position="1"/>
    </location>
</feature>
<evidence type="ECO:0000259" key="1">
    <source>
        <dbReference type="Pfam" id="PF00801"/>
    </source>
</evidence>
<feature type="domain" description="PKD" evidence="1">
    <location>
        <begin position="457"/>
        <end position="506"/>
    </location>
</feature>
<dbReference type="Pfam" id="PF13573">
    <property type="entry name" value="SprB"/>
    <property type="match status" value="4"/>
</dbReference>
<dbReference type="Pfam" id="PF00801">
    <property type="entry name" value="PKD"/>
    <property type="match status" value="1"/>
</dbReference>
<proteinExistence type="predicted"/>
<evidence type="ECO:0000313" key="3">
    <source>
        <dbReference type="Proteomes" id="UP000023541"/>
    </source>
</evidence>
<dbReference type="SUPFAM" id="SSF49299">
    <property type="entry name" value="PKD domain"/>
    <property type="match status" value="1"/>
</dbReference>
<dbReference type="Gene3D" id="2.60.40.10">
    <property type="entry name" value="Immunoglobulins"/>
    <property type="match status" value="2"/>
</dbReference>
<accession>A0A023BMQ9</accession>
<dbReference type="Proteomes" id="UP000023541">
    <property type="component" value="Unassembled WGS sequence"/>
</dbReference>
<dbReference type="InterPro" id="IPR025667">
    <property type="entry name" value="SprB_repeat"/>
</dbReference>
<evidence type="ECO:0000313" key="2">
    <source>
        <dbReference type="EMBL" id="EZH71281.1"/>
    </source>
</evidence>
<dbReference type="EMBL" id="AQRA01000028">
    <property type="protein sequence ID" value="EZH71281.1"/>
    <property type="molecule type" value="Genomic_DNA"/>
</dbReference>
<dbReference type="InterPro" id="IPR035986">
    <property type="entry name" value="PKD_dom_sf"/>
</dbReference>
<dbReference type="InterPro" id="IPR013783">
    <property type="entry name" value="Ig-like_fold"/>
</dbReference>